<gene>
    <name evidence="2" type="ORF">OL234_10165</name>
</gene>
<evidence type="ECO:0000313" key="2">
    <source>
        <dbReference type="EMBL" id="WEG73283.1"/>
    </source>
</evidence>
<keyword evidence="3" id="KW-1185">Reference proteome</keyword>
<dbReference type="Proteomes" id="UP001179647">
    <property type="component" value="Chromosome"/>
</dbReference>
<dbReference type="PROSITE" id="PS51186">
    <property type="entry name" value="GNAT"/>
    <property type="match status" value="1"/>
</dbReference>
<dbReference type="EMBL" id="CP110232">
    <property type="protein sequence ID" value="WEG73283.1"/>
    <property type="molecule type" value="Genomic_DNA"/>
</dbReference>
<protein>
    <submittedName>
        <fullName evidence="2">GNAT family N-acetyltransferase</fullName>
    </submittedName>
</protein>
<dbReference type="InterPro" id="IPR000182">
    <property type="entry name" value="GNAT_dom"/>
</dbReference>
<dbReference type="Gene3D" id="3.40.630.30">
    <property type="match status" value="1"/>
</dbReference>
<evidence type="ECO:0000313" key="3">
    <source>
        <dbReference type="Proteomes" id="UP001179647"/>
    </source>
</evidence>
<sequence length="174" mass="19202">MSEEVSVIIREVTSEDHQAVQSLMQKVARETDFLTLNSPNPPQNELKEVTQVEQLCQSLNTLILVALADEEIIGLASIKGEEGSNTSHIGEVGISVARDYWGIGLGQLLIGELITWAEALGNLKRLELRVQIRNERAVHLYQKVGFEIEGTLKNAAFTAEGDLVDVYMMGLLLN</sequence>
<proteinExistence type="predicted"/>
<dbReference type="PANTHER" id="PTHR43415:SF3">
    <property type="entry name" value="GNAT-FAMILY ACETYLTRANSFERASE"/>
    <property type="match status" value="1"/>
</dbReference>
<evidence type="ECO:0000259" key="1">
    <source>
        <dbReference type="PROSITE" id="PS51186"/>
    </source>
</evidence>
<dbReference type="PANTHER" id="PTHR43415">
    <property type="entry name" value="SPERMIDINE N(1)-ACETYLTRANSFERASE"/>
    <property type="match status" value="1"/>
</dbReference>
<dbReference type="CDD" id="cd04301">
    <property type="entry name" value="NAT_SF"/>
    <property type="match status" value="1"/>
</dbReference>
<dbReference type="Pfam" id="PF00583">
    <property type="entry name" value="Acetyltransf_1"/>
    <property type="match status" value="1"/>
</dbReference>
<reference evidence="2" key="1">
    <citation type="submission" date="2022-10" db="EMBL/GenBank/DDBJ databases">
        <title>Vagococcus sp. isolated from poultry meat.</title>
        <authorList>
            <person name="Johansson P."/>
            <person name="Bjorkroth J."/>
        </authorList>
    </citation>
    <scope>NUCLEOTIDE SEQUENCE</scope>
    <source>
        <strain evidence="2">STAA11</strain>
    </source>
</reference>
<dbReference type="SUPFAM" id="SSF55729">
    <property type="entry name" value="Acyl-CoA N-acyltransferases (Nat)"/>
    <property type="match status" value="1"/>
</dbReference>
<feature type="domain" description="N-acetyltransferase" evidence="1">
    <location>
        <begin position="7"/>
        <end position="174"/>
    </location>
</feature>
<dbReference type="GO" id="GO:0016747">
    <property type="term" value="F:acyltransferase activity, transferring groups other than amino-acyl groups"/>
    <property type="evidence" value="ECO:0007669"/>
    <property type="project" value="InterPro"/>
</dbReference>
<dbReference type="InterPro" id="IPR016181">
    <property type="entry name" value="Acyl_CoA_acyltransferase"/>
</dbReference>
<dbReference type="KEGG" id="vie:OL234_10165"/>
<dbReference type="AlphaFoldDB" id="A0AAF0CUR6"/>
<organism evidence="2 3">
    <name type="scientific">Vagococcus intermedius</name>
    <dbReference type="NCBI Taxonomy" id="2991418"/>
    <lineage>
        <taxon>Bacteria</taxon>
        <taxon>Bacillati</taxon>
        <taxon>Bacillota</taxon>
        <taxon>Bacilli</taxon>
        <taxon>Lactobacillales</taxon>
        <taxon>Enterococcaceae</taxon>
        <taxon>Vagococcus</taxon>
    </lineage>
</organism>
<dbReference type="RefSeq" id="WP_275469086.1">
    <property type="nucleotide sequence ID" value="NZ_CP110232.1"/>
</dbReference>
<accession>A0AAF0CUR6</accession>
<name>A0AAF0CUR6_9ENTE</name>